<organism evidence="1">
    <name type="scientific">Phytophthora nicotianae</name>
    <name type="common">Potato buckeye rot agent</name>
    <name type="synonym">Phytophthora parasitica</name>
    <dbReference type="NCBI Taxonomy" id="4792"/>
    <lineage>
        <taxon>Eukaryota</taxon>
        <taxon>Sar</taxon>
        <taxon>Stramenopiles</taxon>
        <taxon>Oomycota</taxon>
        <taxon>Peronosporomycetes</taxon>
        <taxon>Peronosporales</taxon>
        <taxon>Peronosporaceae</taxon>
        <taxon>Phytophthora</taxon>
    </lineage>
</organism>
<dbReference type="Proteomes" id="UP000053236">
    <property type="component" value="Unassembled WGS sequence"/>
</dbReference>
<dbReference type="EMBL" id="KI685859">
    <property type="protein sequence ID" value="ETK88619.1"/>
    <property type="molecule type" value="Genomic_DNA"/>
</dbReference>
<evidence type="ECO:0000313" key="1">
    <source>
        <dbReference type="EMBL" id="ETK88619.1"/>
    </source>
</evidence>
<sequence length="48" mass="5194">MSPTTTTVRRMGSKLGILDSCNVNNCDACLQWKLTNGKIRSGHGVLCL</sequence>
<name>W2H0F0_PHYNI</name>
<reference evidence="1" key="1">
    <citation type="submission" date="2013-11" db="EMBL/GenBank/DDBJ databases">
        <title>The Genome Sequence of Phytophthora parasitica CJ02B3.</title>
        <authorList>
            <consortium name="The Broad Institute Genomics Platform"/>
            <person name="Russ C."/>
            <person name="Tyler B."/>
            <person name="Panabieres F."/>
            <person name="Shan W."/>
            <person name="Tripathy S."/>
            <person name="Grunwald N."/>
            <person name="Machado M."/>
            <person name="Johnson C.S."/>
            <person name="Arredondo F."/>
            <person name="Hong C."/>
            <person name="Coffey M."/>
            <person name="Young S.K."/>
            <person name="Zeng Q."/>
            <person name="Gargeya S."/>
            <person name="Fitzgerald M."/>
            <person name="Abouelleil A."/>
            <person name="Alvarado L."/>
            <person name="Chapman S.B."/>
            <person name="Gainer-Dewar J."/>
            <person name="Goldberg J."/>
            <person name="Griggs A."/>
            <person name="Gujja S."/>
            <person name="Hansen M."/>
            <person name="Howarth C."/>
            <person name="Imamovic A."/>
            <person name="Ireland A."/>
            <person name="Larimer J."/>
            <person name="McCowan C."/>
            <person name="Murphy C."/>
            <person name="Pearson M."/>
            <person name="Poon T.W."/>
            <person name="Priest M."/>
            <person name="Roberts A."/>
            <person name="Saif S."/>
            <person name="Shea T."/>
            <person name="Sykes S."/>
            <person name="Wortman J."/>
            <person name="Nusbaum C."/>
            <person name="Birren B."/>
        </authorList>
    </citation>
    <scope>NUCLEOTIDE SEQUENCE [LARGE SCALE GENOMIC DNA]</scope>
    <source>
        <strain evidence="1">CJ02B3</strain>
    </source>
</reference>
<protein>
    <submittedName>
        <fullName evidence="1">Uncharacterized protein</fullName>
    </submittedName>
</protein>
<proteinExistence type="predicted"/>
<gene>
    <name evidence="1" type="ORF">L915_07148</name>
</gene>
<dbReference type="AlphaFoldDB" id="W2H0F0"/>
<accession>W2H0F0</accession>